<gene>
    <name evidence="1" type="ORF">BT96DRAFT_1010639</name>
</gene>
<dbReference type="Gene3D" id="3.40.50.2000">
    <property type="entry name" value="Glycogen Phosphorylase B"/>
    <property type="match status" value="1"/>
</dbReference>
<organism evidence="1 2">
    <name type="scientific">Gymnopus androsaceus JB14</name>
    <dbReference type="NCBI Taxonomy" id="1447944"/>
    <lineage>
        <taxon>Eukaryota</taxon>
        <taxon>Fungi</taxon>
        <taxon>Dikarya</taxon>
        <taxon>Basidiomycota</taxon>
        <taxon>Agaricomycotina</taxon>
        <taxon>Agaricomycetes</taxon>
        <taxon>Agaricomycetidae</taxon>
        <taxon>Agaricales</taxon>
        <taxon>Marasmiineae</taxon>
        <taxon>Omphalotaceae</taxon>
        <taxon>Gymnopus</taxon>
    </lineage>
</organism>
<dbReference type="Proteomes" id="UP000799118">
    <property type="component" value="Unassembled WGS sequence"/>
</dbReference>
<accession>A0A6A4GAD4</accession>
<evidence type="ECO:0000313" key="1">
    <source>
        <dbReference type="EMBL" id="KAE9382440.1"/>
    </source>
</evidence>
<keyword evidence="2" id="KW-1185">Reference proteome</keyword>
<feature type="non-terminal residue" evidence="1">
    <location>
        <position position="60"/>
    </location>
</feature>
<evidence type="ECO:0008006" key="3">
    <source>
        <dbReference type="Google" id="ProtNLM"/>
    </source>
</evidence>
<dbReference type="EMBL" id="ML771541">
    <property type="protein sequence ID" value="KAE9382440.1"/>
    <property type="molecule type" value="Genomic_DNA"/>
</dbReference>
<dbReference type="AlphaFoldDB" id="A0A6A4GAD4"/>
<sequence>MSPNHFLVVCSPLFGHVRPIFSFTMNLLAMYPELYITYITTGTSSSAFSPLSVEREMTLY</sequence>
<proteinExistence type="predicted"/>
<reference evidence="1" key="1">
    <citation type="journal article" date="2019" name="Environ. Microbiol.">
        <title>Fungal ecological strategies reflected in gene transcription - a case study of two litter decomposers.</title>
        <authorList>
            <person name="Barbi F."/>
            <person name="Kohler A."/>
            <person name="Barry K."/>
            <person name="Baskaran P."/>
            <person name="Daum C."/>
            <person name="Fauchery L."/>
            <person name="Ihrmark K."/>
            <person name="Kuo A."/>
            <person name="LaButti K."/>
            <person name="Lipzen A."/>
            <person name="Morin E."/>
            <person name="Grigoriev I.V."/>
            <person name="Henrissat B."/>
            <person name="Lindahl B."/>
            <person name="Martin F."/>
        </authorList>
    </citation>
    <scope>NUCLEOTIDE SEQUENCE</scope>
    <source>
        <strain evidence="1">JB14</strain>
    </source>
</reference>
<evidence type="ECO:0000313" key="2">
    <source>
        <dbReference type="Proteomes" id="UP000799118"/>
    </source>
</evidence>
<name>A0A6A4GAD4_9AGAR</name>
<protein>
    <recommendedName>
        <fullName evidence="3">Glycosyltransferase family 1 protein</fullName>
    </recommendedName>
</protein>